<feature type="transmembrane region" description="Helical" evidence="9">
    <location>
        <begin position="819"/>
        <end position="837"/>
    </location>
</feature>
<organism evidence="11 12">
    <name type="scientific">Sclerotinia nivalis</name>
    <dbReference type="NCBI Taxonomy" id="352851"/>
    <lineage>
        <taxon>Eukaryota</taxon>
        <taxon>Fungi</taxon>
        <taxon>Dikarya</taxon>
        <taxon>Ascomycota</taxon>
        <taxon>Pezizomycotina</taxon>
        <taxon>Leotiomycetes</taxon>
        <taxon>Helotiales</taxon>
        <taxon>Sclerotiniaceae</taxon>
        <taxon>Sclerotinia</taxon>
    </lineage>
</organism>
<dbReference type="Pfam" id="PF01061">
    <property type="entry name" value="ABC2_membrane"/>
    <property type="match status" value="1"/>
</dbReference>
<gene>
    <name evidence="11" type="ORF">OCU04_008116</name>
</gene>
<dbReference type="SMART" id="SM00382">
    <property type="entry name" value="AAA"/>
    <property type="match status" value="1"/>
</dbReference>
<comment type="caution">
    <text evidence="11">The sequence shown here is derived from an EMBL/GenBank/DDBJ whole genome shotgun (WGS) entry which is preliminary data.</text>
</comment>
<dbReference type="PANTHER" id="PTHR48041">
    <property type="entry name" value="ABC TRANSPORTER G FAMILY MEMBER 28"/>
    <property type="match status" value="1"/>
</dbReference>
<dbReference type="GO" id="GO:0005524">
    <property type="term" value="F:ATP binding"/>
    <property type="evidence" value="ECO:0007669"/>
    <property type="project" value="UniProtKB-KW"/>
</dbReference>
<protein>
    <recommendedName>
        <fullName evidence="10">ABC transporter domain-containing protein</fullName>
    </recommendedName>
</protein>
<feature type="region of interest" description="Disordered" evidence="8">
    <location>
        <begin position="154"/>
        <end position="173"/>
    </location>
</feature>
<evidence type="ECO:0000256" key="4">
    <source>
        <dbReference type="ARBA" id="ARBA00022741"/>
    </source>
</evidence>
<dbReference type="FunFam" id="3.40.50.300:FF:000367">
    <property type="entry name" value="ABC transporter G family member 24"/>
    <property type="match status" value="1"/>
</dbReference>
<evidence type="ECO:0000256" key="1">
    <source>
        <dbReference type="ARBA" id="ARBA00004141"/>
    </source>
</evidence>
<evidence type="ECO:0000256" key="2">
    <source>
        <dbReference type="ARBA" id="ARBA00022448"/>
    </source>
</evidence>
<name>A0A9X0AHF4_9HELO</name>
<evidence type="ECO:0000256" key="9">
    <source>
        <dbReference type="SAM" id="Phobius"/>
    </source>
</evidence>
<proteinExistence type="predicted"/>
<dbReference type="CDD" id="cd03213">
    <property type="entry name" value="ABCG_EPDR"/>
    <property type="match status" value="1"/>
</dbReference>
<accession>A0A9X0AHF4</accession>
<keyword evidence="12" id="KW-1185">Reference proteome</keyword>
<feature type="transmembrane region" description="Helical" evidence="9">
    <location>
        <begin position="677"/>
        <end position="703"/>
    </location>
</feature>
<dbReference type="GO" id="GO:0016020">
    <property type="term" value="C:membrane"/>
    <property type="evidence" value="ECO:0007669"/>
    <property type="project" value="UniProtKB-SubCell"/>
</dbReference>
<evidence type="ECO:0000313" key="12">
    <source>
        <dbReference type="Proteomes" id="UP001152300"/>
    </source>
</evidence>
<dbReference type="InterPro" id="IPR043926">
    <property type="entry name" value="ABCG_dom"/>
</dbReference>
<dbReference type="InterPro" id="IPR027417">
    <property type="entry name" value="P-loop_NTPase"/>
</dbReference>
<dbReference type="Pfam" id="PF00005">
    <property type="entry name" value="ABC_tran"/>
    <property type="match status" value="1"/>
</dbReference>
<feature type="transmembrane region" description="Helical" evidence="9">
    <location>
        <begin position="709"/>
        <end position="730"/>
    </location>
</feature>
<dbReference type="PANTHER" id="PTHR48041:SF91">
    <property type="entry name" value="ABC TRANSPORTER G FAMILY MEMBER 28"/>
    <property type="match status" value="1"/>
</dbReference>
<dbReference type="Gene3D" id="3.40.50.300">
    <property type="entry name" value="P-loop containing nucleotide triphosphate hydrolases"/>
    <property type="match status" value="1"/>
</dbReference>
<keyword evidence="5" id="KW-0067">ATP-binding</keyword>
<evidence type="ECO:0000256" key="8">
    <source>
        <dbReference type="SAM" id="MobiDB-lite"/>
    </source>
</evidence>
<dbReference type="InterPro" id="IPR003439">
    <property type="entry name" value="ABC_transporter-like_ATP-bd"/>
</dbReference>
<dbReference type="InterPro" id="IPR013525">
    <property type="entry name" value="ABC2_TM"/>
</dbReference>
<dbReference type="SUPFAM" id="SSF52540">
    <property type="entry name" value="P-loop containing nucleoside triphosphate hydrolases"/>
    <property type="match status" value="1"/>
</dbReference>
<keyword evidence="2" id="KW-0813">Transport</keyword>
<dbReference type="OrthoDB" id="66620at2759"/>
<dbReference type="InterPro" id="IPR017871">
    <property type="entry name" value="ABC_transporter-like_CS"/>
</dbReference>
<feature type="domain" description="ABC transporter" evidence="10">
    <location>
        <begin position="260"/>
        <end position="499"/>
    </location>
</feature>
<reference evidence="11" key="1">
    <citation type="submission" date="2022-11" db="EMBL/GenBank/DDBJ databases">
        <title>Genome Resource of Sclerotinia nivalis Strain SnTB1, a Plant Pathogen Isolated from American Ginseng.</title>
        <authorList>
            <person name="Fan S."/>
        </authorList>
    </citation>
    <scope>NUCLEOTIDE SEQUENCE</scope>
    <source>
        <strain evidence="11">SnTB1</strain>
    </source>
</reference>
<evidence type="ECO:0000259" key="10">
    <source>
        <dbReference type="PROSITE" id="PS50893"/>
    </source>
</evidence>
<dbReference type="InterPro" id="IPR050352">
    <property type="entry name" value="ABCG_transporters"/>
</dbReference>
<comment type="subcellular location">
    <subcellularLocation>
        <location evidence="1">Membrane</location>
        <topology evidence="1">Multi-pass membrane protein</topology>
    </subcellularLocation>
</comment>
<dbReference type="GO" id="GO:0016887">
    <property type="term" value="F:ATP hydrolysis activity"/>
    <property type="evidence" value="ECO:0007669"/>
    <property type="project" value="InterPro"/>
</dbReference>
<keyword evidence="7 9" id="KW-0472">Membrane</keyword>
<feature type="transmembrane region" description="Helical" evidence="9">
    <location>
        <begin position="128"/>
        <end position="147"/>
    </location>
</feature>
<evidence type="ECO:0000256" key="7">
    <source>
        <dbReference type="ARBA" id="ARBA00023136"/>
    </source>
</evidence>
<feature type="transmembrane region" description="Helical" evidence="9">
    <location>
        <begin position="742"/>
        <end position="760"/>
    </location>
</feature>
<feature type="transmembrane region" description="Helical" evidence="9">
    <location>
        <begin position="636"/>
        <end position="656"/>
    </location>
</feature>
<keyword evidence="6 9" id="KW-1133">Transmembrane helix</keyword>
<keyword evidence="4" id="KW-0547">Nucleotide-binding</keyword>
<dbReference type="AlphaFoldDB" id="A0A9X0AHF4"/>
<dbReference type="PROSITE" id="PS00211">
    <property type="entry name" value="ABC_TRANSPORTER_1"/>
    <property type="match status" value="1"/>
</dbReference>
<sequence>MMVGSTTNSTCLSGGQPVTIQNTTSWNDIGCPKGFYCPNNNATFLPQYCPPNTVCQALRLAGGTCIPTMGTFEPSICEAGYFCPPGGKEQIPCPKGSYCREGSYEATKCAIGSRCPEKSIRDMNATPLAVLIIVDVVMVLAALGVSLKRKFSNRVRNSSKEKRSNRTTFTKPGMFRGKEYSQIHDEQLQIAREQSDIAMEERIMNLQRRPTGFEELGNMDEEFAYDGHDAGEEQVMNTDLQLFVQSLSKCFGGSKFGLSFEFEDLKFHPPKAKKPILSQVSGLIDAGSLWGVMGASGAGKSTFVNVLMGKTKNTGGVTKVNGVAGDISKYKKIIGYVPQDDIVLPELTVRENILHSARIRLPCTWKEGEIQHHVDVLLACLQLSHVKDSLVGSTAAPVISGGQRKRVSIGMELAAAPMALFLDEPTSGLDATAANSIMKTLKALSRLGMTIVTIIHQPRQEIFESLDSLVLLGAGRMIYLGPQVGVKPHFESLGFKFPEHGNPSDVMGDIIAGEGRLYKSTGDSSIQPLIEHWQNHPENPFEDVKGPGVSMAESNALSSTIKTRGTYWYRQIWFCFQRSLLQQYRMKSSFFFELGVGAISGFLIGLAELNQKGENFRGIFIEPYEMLSSSIDYNSVPQMALLVGLAIGLTASAPGVKVFGEEKLVYWREAAAGHNRFAYYVGKVISTIPRMILANFHFTVFFALMTTPIISWIDIFAANLLYFWCIYGLASCVSMITRREDGPLLAVMSSLIVGVLNGMSPSLKKVRSWHMAWLWRASPGTWLAEGYFTQNISPMEYLYDIESAKDAVGYRLGHFQQDMLMLLALGAIYRVVAFVGLRGMYRHKQR</sequence>
<evidence type="ECO:0000256" key="5">
    <source>
        <dbReference type="ARBA" id="ARBA00022840"/>
    </source>
</evidence>
<dbReference type="InterPro" id="IPR003593">
    <property type="entry name" value="AAA+_ATPase"/>
</dbReference>
<dbReference type="EMBL" id="JAPEIS010000009">
    <property type="protein sequence ID" value="KAJ8062862.1"/>
    <property type="molecule type" value="Genomic_DNA"/>
</dbReference>
<dbReference type="Pfam" id="PF19055">
    <property type="entry name" value="ABC2_membrane_7"/>
    <property type="match status" value="1"/>
</dbReference>
<keyword evidence="3 9" id="KW-0812">Transmembrane</keyword>
<evidence type="ECO:0000256" key="6">
    <source>
        <dbReference type="ARBA" id="ARBA00022989"/>
    </source>
</evidence>
<evidence type="ECO:0000256" key="3">
    <source>
        <dbReference type="ARBA" id="ARBA00022692"/>
    </source>
</evidence>
<dbReference type="Proteomes" id="UP001152300">
    <property type="component" value="Unassembled WGS sequence"/>
</dbReference>
<dbReference type="PROSITE" id="PS50893">
    <property type="entry name" value="ABC_TRANSPORTER_2"/>
    <property type="match status" value="1"/>
</dbReference>
<evidence type="ECO:0000313" key="11">
    <source>
        <dbReference type="EMBL" id="KAJ8062862.1"/>
    </source>
</evidence>
<dbReference type="GO" id="GO:0140359">
    <property type="term" value="F:ABC-type transporter activity"/>
    <property type="evidence" value="ECO:0007669"/>
    <property type="project" value="InterPro"/>
</dbReference>
<feature type="transmembrane region" description="Helical" evidence="9">
    <location>
        <begin position="590"/>
        <end position="607"/>
    </location>
</feature>